<sequence length="729" mass="82607">MRIAIKLFISIILIVSTSVYSDDSTCFYTEKDFEGENTCLYSGQKIDLYAEFKKSLQSESDPKIIDNDSVQSIMIPSGMMAKIYKNDNFSPPFFTLVESANVNQLKRLGMNREISSIKVSENKNLNCNRICTILSTHKINLSDAFGRYWHDGRLVNRQIILILNSKYSRKIEGYSINLSKGPSINVTENEIIFSDYKELNQFNFEYKKNANELAFIIQLSDDFVQYQYIQTEKKQLVDISPIISFKWLKEKQINPELTIENYNYYNIPVIINRAILTADTGRKNSEKRDLSQTSKAICSFTPFLNIYNYITHGTCQQLDGIIFNALDYFSNNTKEKTLHIAGESRPLKPITISKIANNNTSDGVYENYLMLSYIDSTNHHQSLSLPAVAKTCETSIYRLISSRPNRQGRPPCIDWTLDIMTDFTLLFGNDLSTWNSEYFSKIIDSIIKTGSTGAVVEDAELEQRFSNAVREKVVDRSKGNSLGQIKTAFDYAQLSYLAHTAYYASDDMPSQVEQLPLGIYELLLETFVYRPTIPMIMEHGEQVPQHDSNFEIEIIATPTPEEAEKLSAEEIEKIRASREELAETIVQWGEQYQGSHVVDLDANPDLAAEFSKTLHAGHIVTGIIHRRLIIKRPGEIYVVVKFRGKTIAIVLADRFNNRNQVELVASATLPDYVLTPNREGTVRGAGTAAVIALAQYLKEKGAITLFSEVISSPSARVKQKVGFNFKSGF</sequence>
<evidence type="ECO:0000313" key="3">
    <source>
        <dbReference type="Proteomes" id="UP000046784"/>
    </source>
</evidence>
<dbReference type="InterPro" id="IPR016181">
    <property type="entry name" value="Acyl_CoA_acyltransferase"/>
</dbReference>
<proteinExistence type="predicted"/>
<accession>A0AAI9EMS1</accession>
<dbReference type="EMBL" id="CGCB01000001">
    <property type="protein sequence ID" value="CFQ84695.1"/>
    <property type="molecule type" value="Genomic_DNA"/>
</dbReference>
<dbReference type="AlphaFoldDB" id="A0AAI9EMS1"/>
<dbReference type="SUPFAM" id="SSF49695">
    <property type="entry name" value="gamma-Crystallin-like"/>
    <property type="match status" value="1"/>
</dbReference>
<evidence type="ECO:0000256" key="1">
    <source>
        <dbReference type="SAM" id="SignalP"/>
    </source>
</evidence>
<comment type="caution">
    <text evidence="2">The sequence shown here is derived from an EMBL/GenBank/DDBJ whole genome shotgun (WGS) entry which is preliminary data.</text>
</comment>
<reference evidence="2 3" key="1">
    <citation type="submission" date="2015-03" db="EMBL/GenBank/DDBJ databases">
        <authorList>
            <consortium name="Pathogen Informatics"/>
            <person name="Murphy D."/>
        </authorList>
    </citation>
    <scope>NUCLEOTIDE SEQUENCE [LARGE SCALE GENOMIC DNA]</scope>
    <source>
        <strain evidence="2 3">3400/83</strain>
    </source>
</reference>
<dbReference type="InterPro" id="IPR011024">
    <property type="entry name" value="G_crystallin-like"/>
</dbReference>
<gene>
    <name evidence="2" type="ORF">ERS008524_00271</name>
</gene>
<dbReference type="Proteomes" id="UP000046784">
    <property type="component" value="Unassembled WGS sequence"/>
</dbReference>
<feature type="chain" id="PRO_5042491137" evidence="1">
    <location>
        <begin position="22"/>
        <end position="729"/>
    </location>
</feature>
<dbReference type="RefSeq" id="WP_057642543.1">
    <property type="nucleotide sequence ID" value="NZ_CABMMF010000001.1"/>
</dbReference>
<name>A0AAI9EMS1_YERFR</name>
<dbReference type="Gene3D" id="2.60.20.10">
    <property type="entry name" value="Crystallins"/>
    <property type="match status" value="1"/>
</dbReference>
<dbReference type="SUPFAM" id="SSF55729">
    <property type="entry name" value="Acyl-CoA N-acyltransferases (Nat)"/>
    <property type="match status" value="1"/>
</dbReference>
<organism evidence="2 3">
    <name type="scientific">Yersinia frederiksenii</name>
    <dbReference type="NCBI Taxonomy" id="29484"/>
    <lineage>
        <taxon>Bacteria</taxon>
        <taxon>Pseudomonadati</taxon>
        <taxon>Pseudomonadota</taxon>
        <taxon>Gammaproteobacteria</taxon>
        <taxon>Enterobacterales</taxon>
        <taxon>Yersiniaceae</taxon>
        <taxon>Yersinia</taxon>
    </lineage>
</organism>
<feature type="signal peptide" evidence="1">
    <location>
        <begin position="1"/>
        <end position="21"/>
    </location>
</feature>
<evidence type="ECO:0000313" key="2">
    <source>
        <dbReference type="EMBL" id="CFQ84695.1"/>
    </source>
</evidence>
<protein>
    <submittedName>
        <fullName evidence="2">N-acetyltransferase GCN5</fullName>
    </submittedName>
</protein>
<keyword evidence="1" id="KW-0732">Signal</keyword>